<evidence type="ECO:0000256" key="2">
    <source>
        <dbReference type="ARBA" id="ARBA00022737"/>
    </source>
</evidence>
<dbReference type="InterPro" id="IPR011713">
    <property type="entry name" value="Leu-rich_rpt_3"/>
</dbReference>
<feature type="non-terminal residue" evidence="4">
    <location>
        <position position="320"/>
    </location>
</feature>
<dbReference type="InterPro" id="IPR032675">
    <property type="entry name" value="LRR_dom_sf"/>
</dbReference>
<dbReference type="Gene3D" id="3.80.10.10">
    <property type="entry name" value="Ribonuclease Inhibitor"/>
    <property type="match status" value="1"/>
</dbReference>
<reference evidence="4 5" key="1">
    <citation type="submission" date="2022-03" db="EMBL/GenBank/DDBJ databases">
        <authorList>
            <person name="Nunn A."/>
            <person name="Chopra R."/>
            <person name="Nunn A."/>
            <person name="Contreras Garrido A."/>
        </authorList>
    </citation>
    <scope>NUCLEOTIDE SEQUENCE [LARGE SCALE GENOMIC DNA]</scope>
</reference>
<evidence type="ECO:0000313" key="4">
    <source>
        <dbReference type="EMBL" id="CAH2059525.1"/>
    </source>
</evidence>
<dbReference type="Pfam" id="PF07725">
    <property type="entry name" value="LRR_3"/>
    <property type="match status" value="1"/>
</dbReference>
<keyword evidence="1" id="KW-0433">Leucine-rich repeat</keyword>
<gene>
    <name evidence="4" type="ORF">TAV2_LOCUS13842</name>
</gene>
<dbReference type="InterPro" id="IPR044974">
    <property type="entry name" value="Disease_R_plants"/>
</dbReference>
<evidence type="ECO:0000256" key="1">
    <source>
        <dbReference type="ARBA" id="ARBA00022614"/>
    </source>
</evidence>
<protein>
    <recommendedName>
        <fullName evidence="3">C-JID domain-containing protein</fullName>
    </recommendedName>
</protein>
<dbReference type="PANTHER" id="PTHR11017:SF561">
    <property type="entry name" value="ADP-RIBOSYL CYCLASE_CYCLIC ADP-RIBOSE HYDROLASE"/>
    <property type="match status" value="1"/>
</dbReference>
<name>A0AAU9SAT5_THLAR</name>
<sequence>DTSSVVGISLRFSKDSNSEEDIICTSERAFERFSNLRFLQISGEDYEHAINPRSLNNISRKLRFLSWTGFGMPCLPSSFHPKLLVKLDMPFSELEKLWDEVRKLVSLPQLPYSLVQLYAENCESLERLDCSFPNLDIRRLDFANCCKLNQEARDLIIQTLTNGFAVLPGGEVPECFPYRSSGSSVTVKLNQMPLGTSTTFKACVVFEDNLNQAGGGGFIYYSNTPTQNALGEFGKYTEGPVLEKHLYIFEVEAVEVTSTELVFEFRFWSHMGGRREIKECGVFLTLGGYLFGYCNKQQNSQPTRINKEHQSINSLIYHRL</sequence>
<keyword evidence="2" id="KW-0677">Repeat</keyword>
<dbReference type="Proteomes" id="UP000836841">
    <property type="component" value="Chromosome 4"/>
</dbReference>
<dbReference type="PANTHER" id="PTHR11017">
    <property type="entry name" value="LEUCINE-RICH REPEAT-CONTAINING PROTEIN"/>
    <property type="match status" value="1"/>
</dbReference>
<dbReference type="AlphaFoldDB" id="A0AAU9SAT5"/>
<evidence type="ECO:0000313" key="5">
    <source>
        <dbReference type="Proteomes" id="UP000836841"/>
    </source>
</evidence>
<dbReference type="SUPFAM" id="SSF52058">
    <property type="entry name" value="L domain-like"/>
    <property type="match status" value="1"/>
</dbReference>
<proteinExistence type="predicted"/>
<accession>A0AAU9SAT5</accession>
<dbReference type="GO" id="GO:0006952">
    <property type="term" value="P:defense response"/>
    <property type="evidence" value="ECO:0007669"/>
    <property type="project" value="InterPro"/>
</dbReference>
<dbReference type="EMBL" id="OU466860">
    <property type="protein sequence ID" value="CAH2059525.1"/>
    <property type="molecule type" value="Genomic_DNA"/>
</dbReference>
<feature type="domain" description="C-JID" evidence="3">
    <location>
        <begin position="167"/>
        <end position="282"/>
    </location>
</feature>
<evidence type="ECO:0000259" key="3">
    <source>
        <dbReference type="Pfam" id="PF20160"/>
    </source>
</evidence>
<dbReference type="Pfam" id="PF20160">
    <property type="entry name" value="C-JID"/>
    <property type="match status" value="1"/>
</dbReference>
<dbReference type="InterPro" id="IPR045344">
    <property type="entry name" value="C-JID"/>
</dbReference>
<keyword evidence="5" id="KW-1185">Reference proteome</keyword>
<organism evidence="4 5">
    <name type="scientific">Thlaspi arvense</name>
    <name type="common">Field penny-cress</name>
    <dbReference type="NCBI Taxonomy" id="13288"/>
    <lineage>
        <taxon>Eukaryota</taxon>
        <taxon>Viridiplantae</taxon>
        <taxon>Streptophyta</taxon>
        <taxon>Embryophyta</taxon>
        <taxon>Tracheophyta</taxon>
        <taxon>Spermatophyta</taxon>
        <taxon>Magnoliopsida</taxon>
        <taxon>eudicotyledons</taxon>
        <taxon>Gunneridae</taxon>
        <taxon>Pentapetalae</taxon>
        <taxon>rosids</taxon>
        <taxon>malvids</taxon>
        <taxon>Brassicales</taxon>
        <taxon>Brassicaceae</taxon>
        <taxon>Thlaspideae</taxon>
        <taxon>Thlaspi</taxon>
    </lineage>
</organism>